<dbReference type="CDD" id="cd24004">
    <property type="entry name" value="ASKHA_NBD_PilM-like"/>
    <property type="match status" value="1"/>
</dbReference>
<keyword evidence="3" id="KW-1185">Reference proteome</keyword>
<proteinExistence type="predicted"/>
<dbReference type="SMART" id="SM00842">
    <property type="entry name" value="FtsA"/>
    <property type="match status" value="1"/>
</dbReference>
<dbReference type="PANTHER" id="PTHR32432">
    <property type="entry name" value="CELL DIVISION PROTEIN FTSA-RELATED"/>
    <property type="match status" value="1"/>
</dbReference>
<organism evidence="2 3">
    <name type="scientific">Bacillus chungangensis</name>
    <dbReference type="NCBI Taxonomy" id="587633"/>
    <lineage>
        <taxon>Bacteria</taxon>
        <taxon>Bacillati</taxon>
        <taxon>Bacillota</taxon>
        <taxon>Bacilli</taxon>
        <taxon>Bacillales</taxon>
        <taxon>Bacillaceae</taxon>
        <taxon>Bacillus</taxon>
    </lineage>
</organism>
<protein>
    <submittedName>
        <fullName evidence="2">Cell division protein FtsA</fullName>
    </submittedName>
</protein>
<dbReference type="RefSeq" id="WP_307230345.1">
    <property type="nucleotide sequence ID" value="NZ_JAUSTT010000016.1"/>
</dbReference>
<comment type="caution">
    <text evidence="2">The sequence shown here is derived from an EMBL/GenBank/DDBJ whole genome shotgun (WGS) entry which is preliminary data.</text>
</comment>
<gene>
    <name evidence="2" type="ORF">J2S08_002716</name>
</gene>
<name>A0ABT9WU84_9BACI</name>
<dbReference type="SUPFAM" id="SSF53067">
    <property type="entry name" value="Actin-like ATPase domain"/>
    <property type="match status" value="2"/>
</dbReference>
<dbReference type="EMBL" id="JAUSTT010000016">
    <property type="protein sequence ID" value="MDQ0176858.1"/>
    <property type="molecule type" value="Genomic_DNA"/>
</dbReference>
<accession>A0ABT9WU84</accession>
<feature type="domain" description="SHS2" evidence="1">
    <location>
        <begin position="7"/>
        <end position="203"/>
    </location>
</feature>
<keyword evidence="2" id="KW-0131">Cell cycle</keyword>
<dbReference type="Proteomes" id="UP001223586">
    <property type="component" value="Unassembled WGS sequence"/>
</dbReference>
<evidence type="ECO:0000313" key="2">
    <source>
        <dbReference type="EMBL" id="MDQ0176858.1"/>
    </source>
</evidence>
<dbReference type="GO" id="GO:0051301">
    <property type="term" value="P:cell division"/>
    <property type="evidence" value="ECO:0007669"/>
    <property type="project" value="UniProtKB-KW"/>
</dbReference>
<dbReference type="InterPro" id="IPR003494">
    <property type="entry name" value="SHS2_FtsA"/>
</dbReference>
<sequence length="725" mass="80441">MVEKRKIFALDIGTRSVVGIILEQSGNDYHVADLVVKEHRERAMLDGQIHDIVAVAETISKIKLMLEETHGKLEKVCVAAAGRALKTEKACESIKLSNRKMITKEDILQLELSAVQKAQATAAQKNAAQKIHYYCVGYSVLFYRLNGEEIGNLIDQQGEEASVSIIATFLPKMVVDSLIAALHRADLEMEALTLEPIAAINVLIPPSMRRLNVALVDIGAGTSDIAITNTGTVTAYGMVSTAGDEITEAISDHYLMDFPLADQTKRNLIHQEMIVIQDILGLETEIPRAEIIKQILPAIETLASTIAKEIFKLNNEEPPKAVMLVGGGSLTPALPKKLATLLQLPENRVAIRGTEAIQNLTMATTIQQGPEFVTPIGIAIASQKAPVQYVTVSVNDIPIRLFEINRLTVGDCLLAAGIKIAQLHGKPGMALFITFNGRDLTIPGEHGSAPFLQKNGLTCSLDDLVANGDQISVVKGKDGKQATVKISELIDEPLQKTVYLNGIQQEIKTILKRNGLIVDMETLVQDRDTIEVFFPKTLEELLIHLDGNDVLQQLTPFQVTINGKETFFPAFSHALTVNGKVKKRKDHFHHLDYIELVKAPPLTVAKLAELKQLKLRETMTIYFHDQEIMLEKDITYFYRRDELLAPNDIVHKYDDISIKAVEAAPFIFQDIFNYVEIEMPPDAQGQFELLKNGEKSTFYDPLVTGDRLEIIWPLASHTKWKMKTE</sequence>
<dbReference type="PANTHER" id="PTHR32432:SF3">
    <property type="entry name" value="ETHANOLAMINE UTILIZATION PROTEIN EUTJ"/>
    <property type="match status" value="1"/>
</dbReference>
<keyword evidence="2" id="KW-0132">Cell division</keyword>
<dbReference type="Gene3D" id="3.30.420.40">
    <property type="match status" value="2"/>
</dbReference>
<dbReference type="InterPro" id="IPR050696">
    <property type="entry name" value="FtsA/MreB"/>
</dbReference>
<evidence type="ECO:0000259" key="1">
    <source>
        <dbReference type="SMART" id="SM00842"/>
    </source>
</evidence>
<dbReference type="InterPro" id="IPR043129">
    <property type="entry name" value="ATPase_NBD"/>
</dbReference>
<evidence type="ECO:0000313" key="3">
    <source>
        <dbReference type="Proteomes" id="UP001223586"/>
    </source>
</evidence>
<reference evidence="2 3" key="1">
    <citation type="submission" date="2023-07" db="EMBL/GenBank/DDBJ databases">
        <title>Genomic Encyclopedia of Type Strains, Phase IV (KMG-IV): sequencing the most valuable type-strain genomes for metagenomic binning, comparative biology and taxonomic classification.</title>
        <authorList>
            <person name="Goeker M."/>
        </authorList>
    </citation>
    <scope>NUCLEOTIDE SEQUENCE [LARGE SCALE GENOMIC DNA]</scope>
    <source>
        <strain evidence="2 3">DSM 23837</strain>
    </source>
</reference>